<dbReference type="Proteomes" id="UP000663844">
    <property type="component" value="Unassembled WGS sequence"/>
</dbReference>
<comment type="caution">
    <text evidence="2">The sequence shown here is derived from an EMBL/GenBank/DDBJ whole genome shotgun (WGS) entry which is preliminary data.</text>
</comment>
<sequence length="74" mass="8293">MYPPIKRLRTDENQDESNAGGGIPTAGASSMMDDFEMTDDELLFSATQVEQQTNHDCYQALPSSQNHLWTLDID</sequence>
<evidence type="ECO:0000256" key="1">
    <source>
        <dbReference type="SAM" id="MobiDB-lite"/>
    </source>
</evidence>
<evidence type="ECO:0000313" key="3">
    <source>
        <dbReference type="Proteomes" id="UP000663844"/>
    </source>
</evidence>
<protein>
    <submittedName>
        <fullName evidence="2">Uncharacterized protein</fullName>
    </submittedName>
</protein>
<name>A0A820PAE5_9BILA</name>
<proteinExistence type="predicted"/>
<dbReference type="AlphaFoldDB" id="A0A820PAE5"/>
<reference evidence="2" key="1">
    <citation type="submission" date="2021-02" db="EMBL/GenBank/DDBJ databases">
        <authorList>
            <person name="Nowell W R."/>
        </authorList>
    </citation>
    <scope>NUCLEOTIDE SEQUENCE</scope>
</reference>
<feature type="region of interest" description="Disordered" evidence="1">
    <location>
        <begin position="1"/>
        <end position="35"/>
    </location>
</feature>
<organism evidence="2 3">
    <name type="scientific">Adineta steineri</name>
    <dbReference type="NCBI Taxonomy" id="433720"/>
    <lineage>
        <taxon>Eukaryota</taxon>
        <taxon>Metazoa</taxon>
        <taxon>Spiralia</taxon>
        <taxon>Gnathifera</taxon>
        <taxon>Rotifera</taxon>
        <taxon>Eurotatoria</taxon>
        <taxon>Bdelloidea</taxon>
        <taxon>Adinetida</taxon>
        <taxon>Adinetidae</taxon>
        <taxon>Adineta</taxon>
    </lineage>
</organism>
<evidence type="ECO:0000313" key="2">
    <source>
        <dbReference type="EMBL" id="CAF4403528.1"/>
    </source>
</evidence>
<gene>
    <name evidence="2" type="ORF">OXD698_LOCUS51598</name>
</gene>
<dbReference type="EMBL" id="CAJOAZ010026699">
    <property type="protein sequence ID" value="CAF4403528.1"/>
    <property type="molecule type" value="Genomic_DNA"/>
</dbReference>
<accession>A0A820PAE5</accession>